<dbReference type="PROSITE" id="PS01187">
    <property type="entry name" value="EGF_CA"/>
    <property type="match status" value="1"/>
</dbReference>
<reference evidence="9 10" key="1">
    <citation type="submission" date="2015-09" db="EMBL/GenBank/DDBJ databases">
        <title>Draft genome of the parasitic nematode Teladorsagia circumcincta isolate WARC Sus (inbred).</title>
        <authorList>
            <person name="Mitreva M."/>
        </authorList>
    </citation>
    <scope>NUCLEOTIDE SEQUENCE [LARGE SCALE GENOMIC DNA]</scope>
    <source>
        <strain evidence="9 10">S</strain>
    </source>
</reference>
<dbReference type="AlphaFoldDB" id="A0A2G9UQL7"/>
<protein>
    <submittedName>
        <fullName evidence="9">EGF-like domain protein</fullName>
    </submittedName>
</protein>
<dbReference type="Gene3D" id="2.10.25.10">
    <property type="entry name" value="Laminin"/>
    <property type="match status" value="6"/>
</dbReference>
<feature type="domain" description="EGF-like" evidence="8">
    <location>
        <begin position="619"/>
        <end position="655"/>
    </location>
</feature>
<keyword evidence="1 4" id="KW-0245">EGF-like domain</keyword>
<dbReference type="Pfam" id="PF12661">
    <property type="entry name" value="hEGF"/>
    <property type="match status" value="2"/>
</dbReference>
<dbReference type="InterPro" id="IPR049883">
    <property type="entry name" value="NOTCH1_EGF-like"/>
</dbReference>
<dbReference type="PROSITE" id="PS50026">
    <property type="entry name" value="EGF_3"/>
    <property type="match status" value="7"/>
</dbReference>
<dbReference type="InterPro" id="IPR001881">
    <property type="entry name" value="EGF-like_Ca-bd_dom"/>
</dbReference>
<dbReference type="EMBL" id="KZ345675">
    <property type="protein sequence ID" value="PIO72446.1"/>
    <property type="molecule type" value="Genomic_DNA"/>
</dbReference>
<dbReference type="OrthoDB" id="6022609at2759"/>
<dbReference type="CDD" id="cd00054">
    <property type="entry name" value="EGF_CA"/>
    <property type="match status" value="3"/>
</dbReference>
<dbReference type="Pfam" id="PF25478">
    <property type="entry name" value="EGF_Mua-3"/>
    <property type="match status" value="1"/>
</dbReference>
<dbReference type="InterPro" id="IPR000082">
    <property type="entry name" value="SEA_dom"/>
</dbReference>
<feature type="domain" description="EGF-like" evidence="8">
    <location>
        <begin position="36"/>
        <end position="75"/>
    </location>
</feature>
<keyword evidence="6" id="KW-1133">Transmembrane helix</keyword>
<dbReference type="SMART" id="SM00200">
    <property type="entry name" value="SEA"/>
    <property type="match status" value="2"/>
</dbReference>
<dbReference type="PROSITE" id="PS00010">
    <property type="entry name" value="ASX_HYDROXYL"/>
    <property type="match status" value="4"/>
</dbReference>
<dbReference type="SUPFAM" id="SSF57196">
    <property type="entry name" value="EGF/Laminin"/>
    <property type="match status" value="1"/>
</dbReference>
<dbReference type="InterPro" id="IPR013032">
    <property type="entry name" value="EGF-like_CS"/>
</dbReference>
<feature type="domain" description="EGF-like" evidence="8">
    <location>
        <begin position="227"/>
        <end position="266"/>
    </location>
</feature>
<comment type="caution">
    <text evidence="4">Lacks conserved residue(s) required for the propagation of feature annotation.</text>
</comment>
<dbReference type="Proteomes" id="UP000230423">
    <property type="component" value="Unassembled WGS sequence"/>
</dbReference>
<dbReference type="InterPro" id="IPR000152">
    <property type="entry name" value="EGF-type_Asp/Asn_hydroxyl_site"/>
</dbReference>
<dbReference type="InterPro" id="IPR057353">
    <property type="entry name" value="TNFR_nem"/>
</dbReference>
<sequence length="1064" mass="116510">MEELLPDTRDAYKCQCKEGYVDHDELRNPGRDCRKANQLCESGRHDCDKNAQCIERGANDYECVCKAGFLDRSPLPHRTGRKCLERVCLDDSKHDCHVAAVCEEVDGPEKYTCKCRDGYVDANKSKPGRECRELVNECLDSSLNDCDPAATCRDTPDSYECECPIGSRDISKDSSKPGRNCFGLVNECLMPHLNNCSRFADCTDKEEGYECKTEREDNPKHLGLLERYNECADPKLNDCDKNADCIDTDDGFVCQCKIGFFDENTDPQKTGRVCIGLVIDQPQESEKTTLSPNLVPCGNTFCKVDLHEVCIGGSKCGCRPGESRSSPDDKCVAVTSVPIVVRVIDFDGEPLHYSTDYSKPTSPEHVQIVEDAVKGLGDVFRQTDVAPRYVTTDVNYITNPKVENSTWDRGLLINGTVKLSGNEDVDKCKLFKDFAAQTSPTWTSTLVEDQVYGTSCGTMFCNEALGEECIAGKLCGCPKGQKRKDAQSPCRVVESFNLPLYVIRDGNNPLKYSPGLANPRDDRHKELVERFETGVGQSYDKTPLKNGFVSVEVNDIEEPSLRNASWISGVLYNFTTHFVRGAVGAPSSVFTDLVDYIIKKNNYEVGQSKLYISPDQMNPFTACYSSDCHANAICTPLGKGFSCQCPNGYRDLNPSHPGRQCLAYVGVNECEKPELNECSPDARCIDLDYLYKCECVSPYVNAAPEGAVPGSVCTIDYCSDVHYCPLNSTCKNVADQARCDCNAGFVDLRKSDRLSEAGLGDAICMRHTDVNECLLGLHNCSAAAICTDLKNGYECKCPDGSTFQKIYFPLQLAPSNAGLILMTILALLFLLLTLLCCLYLCARCRCFGARGISEGSASGREILGSDYYTIPRAKLKPGAHADEMMGHDNAAVLGAYLDDGASVSSDGSLEEIERRVTTDVTTREIRTTTVRDEMGNVVSQSQTVLHGPFETDTEQYAVTSADHFRQASTASAAAGATAASLHGSSGHITSGVQGAASMGGHMRTEGAYDSESDADSDAGRATYDRVTRVSQSHDFLPSGDPRLGTERRRNEVVTTTTAEEVNYF</sequence>
<feature type="region of interest" description="Disordered" evidence="5">
    <location>
        <begin position="993"/>
        <end position="1018"/>
    </location>
</feature>
<dbReference type="GO" id="GO:0005509">
    <property type="term" value="F:calcium ion binding"/>
    <property type="evidence" value="ECO:0007669"/>
    <property type="project" value="InterPro"/>
</dbReference>
<evidence type="ECO:0000313" key="10">
    <source>
        <dbReference type="Proteomes" id="UP000230423"/>
    </source>
</evidence>
<proteinExistence type="predicted"/>
<name>A0A2G9UQL7_TELCI</name>
<dbReference type="InterPro" id="IPR000742">
    <property type="entry name" value="EGF"/>
</dbReference>
<keyword evidence="10" id="KW-1185">Reference proteome</keyword>
<evidence type="ECO:0000256" key="4">
    <source>
        <dbReference type="PROSITE-ProRule" id="PRU00076"/>
    </source>
</evidence>
<gene>
    <name evidence="9" type="ORF">TELCIR_05631</name>
</gene>
<evidence type="ECO:0000256" key="3">
    <source>
        <dbReference type="ARBA" id="ARBA00023157"/>
    </source>
</evidence>
<evidence type="ECO:0000256" key="2">
    <source>
        <dbReference type="ARBA" id="ARBA00022737"/>
    </source>
</evidence>
<dbReference type="PANTHER" id="PTHR24034">
    <property type="entry name" value="EGF-LIKE DOMAIN-CONTAINING PROTEIN"/>
    <property type="match status" value="1"/>
</dbReference>
<feature type="transmembrane region" description="Helical" evidence="6">
    <location>
        <begin position="819"/>
        <end position="842"/>
    </location>
</feature>
<dbReference type="InterPro" id="IPR018097">
    <property type="entry name" value="EGF_Ca-bd_CS"/>
</dbReference>
<feature type="domain" description="EGF-like" evidence="8">
    <location>
        <begin position="714"/>
        <end position="751"/>
    </location>
</feature>
<dbReference type="Pfam" id="PF07645">
    <property type="entry name" value="EGF_CA"/>
    <property type="match status" value="2"/>
</dbReference>
<evidence type="ECO:0000313" key="9">
    <source>
        <dbReference type="EMBL" id="PIO72446.1"/>
    </source>
</evidence>
<keyword evidence="3" id="KW-1015">Disulfide bond</keyword>
<feature type="domain" description="EGF-like" evidence="8">
    <location>
        <begin position="134"/>
        <end position="173"/>
    </location>
</feature>
<keyword evidence="6" id="KW-0472">Membrane</keyword>
<evidence type="ECO:0000256" key="5">
    <source>
        <dbReference type="SAM" id="MobiDB-lite"/>
    </source>
</evidence>
<dbReference type="InterPro" id="IPR050751">
    <property type="entry name" value="ECM_structural_protein"/>
</dbReference>
<evidence type="ECO:0000259" key="8">
    <source>
        <dbReference type="PROSITE" id="PS50026"/>
    </source>
</evidence>
<accession>A0A2G9UQL7</accession>
<feature type="domain" description="SEA" evidence="7">
    <location>
        <begin position="492"/>
        <end position="617"/>
    </location>
</feature>
<evidence type="ECO:0000256" key="1">
    <source>
        <dbReference type="ARBA" id="ARBA00022536"/>
    </source>
</evidence>
<dbReference type="PROSITE" id="PS50024">
    <property type="entry name" value="SEA"/>
    <property type="match status" value="2"/>
</dbReference>
<feature type="domain" description="EGF-like" evidence="8">
    <location>
        <begin position="666"/>
        <end position="705"/>
    </location>
</feature>
<organism evidence="9 10">
    <name type="scientific">Teladorsagia circumcincta</name>
    <name type="common">Brown stomach worm</name>
    <name type="synonym">Ostertagia circumcincta</name>
    <dbReference type="NCBI Taxonomy" id="45464"/>
    <lineage>
        <taxon>Eukaryota</taxon>
        <taxon>Metazoa</taxon>
        <taxon>Ecdysozoa</taxon>
        <taxon>Nematoda</taxon>
        <taxon>Chromadorea</taxon>
        <taxon>Rhabditida</taxon>
        <taxon>Rhabditina</taxon>
        <taxon>Rhabditomorpha</taxon>
        <taxon>Strongyloidea</taxon>
        <taxon>Trichostrongylidae</taxon>
        <taxon>Teladorsagia</taxon>
    </lineage>
</organism>
<keyword evidence="6" id="KW-0812">Transmembrane</keyword>
<evidence type="ECO:0000256" key="6">
    <source>
        <dbReference type="SAM" id="Phobius"/>
    </source>
</evidence>
<dbReference type="SMART" id="SM00181">
    <property type="entry name" value="EGF"/>
    <property type="match status" value="9"/>
</dbReference>
<feature type="domain" description="SEA" evidence="7">
    <location>
        <begin position="333"/>
        <end position="458"/>
    </location>
</feature>
<keyword evidence="2" id="KW-0677">Repeat</keyword>
<evidence type="ECO:0000259" key="7">
    <source>
        <dbReference type="PROSITE" id="PS50024"/>
    </source>
</evidence>
<dbReference type="SMART" id="SM00179">
    <property type="entry name" value="EGF_CA"/>
    <property type="match status" value="8"/>
</dbReference>
<feature type="domain" description="EGF-like" evidence="8">
    <location>
        <begin position="769"/>
        <end position="804"/>
    </location>
</feature>
<dbReference type="Pfam" id="PF25314">
    <property type="entry name" value="TNFR_nem"/>
    <property type="match status" value="2"/>
</dbReference>
<dbReference type="PANTHER" id="PTHR24034:SF89">
    <property type="entry name" value="COMPLEMENT COMPONENT C1Q RECEPTOR"/>
    <property type="match status" value="1"/>
</dbReference>